<name>A0A1G9Z8H6_9ACTN</name>
<dbReference type="InterPro" id="IPR038764">
    <property type="entry name" value="GNAT_N_AcTrfase_prd"/>
</dbReference>
<keyword evidence="1" id="KW-0808">Transferase</keyword>
<keyword evidence="2" id="KW-1185">Reference proteome</keyword>
<dbReference type="Proteomes" id="UP000199004">
    <property type="component" value="Unassembled WGS sequence"/>
</dbReference>
<reference evidence="1 2" key="1">
    <citation type="submission" date="2016-10" db="EMBL/GenBank/DDBJ databases">
        <authorList>
            <person name="de Groot N.N."/>
        </authorList>
    </citation>
    <scope>NUCLEOTIDE SEQUENCE [LARGE SCALE GENOMIC DNA]</scope>
    <source>
        <strain evidence="1 2">CGMCC 1.11147</strain>
    </source>
</reference>
<accession>A0A1G9Z8H6</accession>
<gene>
    <name evidence="1" type="ORF">SAMN05192576_1650</name>
</gene>
<evidence type="ECO:0000313" key="1">
    <source>
        <dbReference type="EMBL" id="SDN17732.1"/>
    </source>
</evidence>
<sequence length="303" mass="31713">MTSAENVANMGAVTNLTTSRAPDIDDAVQAADAAGLAAGVSVRELTELGELEEVVHLYAAIWGRDDNPPMTLELLRAFTKAGNYVSGAYEGPRLVGACVGFFHAPSEDALHSHIAGVSPSATGRSVGFALKLHQRSWALLHGVSEIAWTFDPLVSRNAHFNLVKLAAQPVEYLPNFYGAMPDRINGADESDRLLVRWRLRDPAVAAACSGEARPAGPHAPGNAAVALGVGPDGRPVRGPLDAAVSLVAVPDDIQALRRADPAAAVAWRSAVRDVLTALEADGSRITGFGRATGYVVSRGGVRS</sequence>
<dbReference type="STRING" id="1005944.SAMN05192576_1650"/>
<protein>
    <submittedName>
        <fullName evidence="1">Predicted acetyltransferase, GNAT superfamily</fullName>
    </submittedName>
</protein>
<evidence type="ECO:0000313" key="2">
    <source>
        <dbReference type="Proteomes" id="UP000199004"/>
    </source>
</evidence>
<dbReference type="SUPFAM" id="SSF55729">
    <property type="entry name" value="Acyl-CoA N-acyltransferases (Nat)"/>
    <property type="match status" value="1"/>
</dbReference>
<dbReference type="GO" id="GO:0016740">
    <property type="term" value="F:transferase activity"/>
    <property type="evidence" value="ECO:0007669"/>
    <property type="project" value="UniProtKB-KW"/>
</dbReference>
<dbReference type="PANTHER" id="PTHR41700:SF1">
    <property type="entry name" value="N-ACETYLTRANSFERASE DOMAIN-CONTAINING PROTEIN"/>
    <property type="match status" value="1"/>
</dbReference>
<dbReference type="PANTHER" id="PTHR41700">
    <property type="entry name" value="GCN5-RELATED N-ACETYLTRANSFERASE"/>
    <property type="match status" value="1"/>
</dbReference>
<dbReference type="AlphaFoldDB" id="A0A1G9Z8H6"/>
<dbReference type="RefSeq" id="WP_245715183.1">
    <property type="nucleotide sequence ID" value="NZ_BKAE01000007.1"/>
</dbReference>
<dbReference type="InterPro" id="IPR016181">
    <property type="entry name" value="Acyl_CoA_acyltransferase"/>
</dbReference>
<proteinExistence type="predicted"/>
<dbReference type="Gene3D" id="3.40.630.30">
    <property type="match status" value="1"/>
</dbReference>
<dbReference type="EMBL" id="FNIC01000002">
    <property type="protein sequence ID" value="SDN17732.1"/>
    <property type="molecule type" value="Genomic_DNA"/>
</dbReference>
<organism evidence="1 2">
    <name type="scientific">Nocardioides szechwanensis</name>
    <dbReference type="NCBI Taxonomy" id="1005944"/>
    <lineage>
        <taxon>Bacteria</taxon>
        <taxon>Bacillati</taxon>
        <taxon>Actinomycetota</taxon>
        <taxon>Actinomycetes</taxon>
        <taxon>Propionibacteriales</taxon>
        <taxon>Nocardioidaceae</taxon>
        <taxon>Nocardioides</taxon>
    </lineage>
</organism>